<comment type="caution">
    <text evidence="2">The sequence shown here is derived from an EMBL/GenBank/DDBJ whole genome shotgun (WGS) entry which is preliminary data.</text>
</comment>
<dbReference type="EMBL" id="VYUY01000003">
    <property type="protein sequence ID" value="KAA9135797.1"/>
    <property type="molecule type" value="Genomic_DNA"/>
</dbReference>
<accession>A0A5N0TNM1</accession>
<dbReference type="RefSeq" id="WP_150891651.1">
    <property type="nucleotide sequence ID" value="NZ_VYUY01000003.1"/>
</dbReference>
<evidence type="ECO:0000313" key="3">
    <source>
        <dbReference type="Proteomes" id="UP000326838"/>
    </source>
</evidence>
<dbReference type="Proteomes" id="UP000326838">
    <property type="component" value="Unassembled WGS sequence"/>
</dbReference>
<keyword evidence="1" id="KW-0812">Transmembrane</keyword>
<keyword evidence="1" id="KW-0472">Membrane</keyword>
<feature type="transmembrane region" description="Helical" evidence="1">
    <location>
        <begin position="38"/>
        <end position="60"/>
    </location>
</feature>
<keyword evidence="1" id="KW-1133">Transmembrane helix</keyword>
<proteinExistence type="predicted"/>
<name>A0A5N0TNM1_9MICO</name>
<reference evidence="3" key="1">
    <citation type="submission" date="2019-09" db="EMBL/GenBank/DDBJ databases">
        <title>Mumia zhuanghuii sp. nov. isolated from the intestinal contents of plateau pika (Ochotona curzoniae) in the Qinghai-Tibet plateau of China.</title>
        <authorList>
            <person name="Tian Z."/>
        </authorList>
    </citation>
    <scope>NUCLEOTIDE SEQUENCE [LARGE SCALE GENOMIC DNA]</scope>
    <source>
        <strain evidence="3">L-033</strain>
    </source>
</reference>
<gene>
    <name evidence="2" type="ORF">F6B40_01000</name>
</gene>
<sequence length="65" mass="6881">MKRIWPLLIAGVVLGMVGLVWTLQGLDVLGGSVMSGSSLWAVVGPIVLLGGIVLIGMALARRRRR</sequence>
<protein>
    <submittedName>
        <fullName evidence="2">Uncharacterized protein</fullName>
    </submittedName>
</protein>
<dbReference type="AlphaFoldDB" id="A0A5N0TNM1"/>
<evidence type="ECO:0000256" key="1">
    <source>
        <dbReference type="SAM" id="Phobius"/>
    </source>
</evidence>
<organism evidence="2 3">
    <name type="scientific">Microbacterium caowuchunii</name>
    <dbReference type="NCBI Taxonomy" id="2614638"/>
    <lineage>
        <taxon>Bacteria</taxon>
        <taxon>Bacillati</taxon>
        <taxon>Actinomycetota</taxon>
        <taxon>Actinomycetes</taxon>
        <taxon>Micrococcales</taxon>
        <taxon>Microbacteriaceae</taxon>
        <taxon>Microbacterium</taxon>
    </lineage>
</organism>
<evidence type="ECO:0000313" key="2">
    <source>
        <dbReference type="EMBL" id="KAA9135797.1"/>
    </source>
</evidence>
<keyword evidence="3" id="KW-1185">Reference proteome</keyword>